<proteinExistence type="predicted"/>
<keyword evidence="3" id="KW-1185">Reference proteome</keyword>
<dbReference type="EMBL" id="CM026423">
    <property type="protein sequence ID" value="KAG0583591.1"/>
    <property type="molecule type" value="Genomic_DNA"/>
</dbReference>
<organism evidence="2 3">
    <name type="scientific">Ceratodon purpureus</name>
    <name type="common">Fire moss</name>
    <name type="synonym">Dicranum purpureum</name>
    <dbReference type="NCBI Taxonomy" id="3225"/>
    <lineage>
        <taxon>Eukaryota</taxon>
        <taxon>Viridiplantae</taxon>
        <taxon>Streptophyta</taxon>
        <taxon>Embryophyta</taxon>
        <taxon>Bryophyta</taxon>
        <taxon>Bryophytina</taxon>
        <taxon>Bryopsida</taxon>
        <taxon>Dicranidae</taxon>
        <taxon>Pseudoditrichales</taxon>
        <taxon>Ditrichaceae</taxon>
        <taxon>Ceratodon</taxon>
    </lineage>
</organism>
<protein>
    <recommendedName>
        <fullName evidence="4">Secreted protein</fullName>
    </recommendedName>
</protein>
<feature type="signal peptide" evidence="1">
    <location>
        <begin position="1"/>
        <end position="18"/>
    </location>
</feature>
<keyword evidence="1" id="KW-0732">Signal</keyword>
<sequence length="143" mass="14954">MAAGPAAALASLPTLVRSSLAPCCCETRPQITAFSSATLPNLLNPIRYTPNLRSFSSSLHLLFSSLLFCSVSVSSCPFVQCPGERGIPNWCEGYGSGDGEPHFSHPLREIASGTSSAATVTPAAAPRSSALVGECLHARHLRL</sequence>
<evidence type="ECO:0000313" key="2">
    <source>
        <dbReference type="EMBL" id="KAG0583591.1"/>
    </source>
</evidence>
<comment type="caution">
    <text evidence="2">The sequence shown here is derived from an EMBL/GenBank/DDBJ whole genome shotgun (WGS) entry which is preliminary data.</text>
</comment>
<evidence type="ECO:0000313" key="3">
    <source>
        <dbReference type="Proteomes" id="UP000822688"/>
    </source>
</evidence>
<feature type="chain" id="PRO_5035906314" description="Secreted protein" evidence="1">
    <location>
        <begin position="19"/>
        <end position="143"/>
    </location>
</feature>
<accession>A0A8T0IL30</accession>
<evidence type="ECO:0000256" key="1">
    <source>
        <dbReference type="SAM" id="SignalP"/>
    </source>
</evidence>
<name>A0A8T0IL30_CERPU</name>
<evidence type="ECO:0008006" key="4">
    <source>
        <dbReference type="Google" id="ProtNLM"/>
    </source>
</evidence>
<gene>
    <name evidence="2" type="ORF">KC19_3G147800</name>
</gene>
<dbReference type="AlphaFoldDB" id="A0A8T0IL30"/>
<reference evidence="2" key="1">
    <citation type="submission" date="2020-06" db="EMBL/GenBank/DDBJ databases">
        <title>WGS assembly of Ceratodon purpureus strain R40.</title>
        <authorList>
            <person name="Carey S.B."/>
            <person name="Jenkins J."/>
            <person name="Shu S."/>
            <person name="Lovell J.T."/>
            <person name="Sreedasyam A."/>
            <person name="Maumus F."/>
            <person name="Tiley G.P."/>
            <person name="Fernandez-Pozo N."/>
            <person name="Barry K."/>
            <person name="Chen C."/>
            <person name="Wang M."/>
            <person name="Lipzen A."/>
            <person name="Daum C."/>
            <person name="Saski C.A."/>
            <person name="Payton A.C."/>
            <person name="Mcbreen J.C."/>
            <person name="Conrad R.E."/>
            <person name="Kollar L.M."/>
            <person name="Olsson S."/>
            <person name="Huttunen S."/>
            <person name="Landis J.B."/>
            <person name="Wickett N.J."/>
            <person name="Johnson M.G."/>
            <person name="Rensing S.A."/>
            <person name="Grimwood J."/>
            <person name="Schmutz J."/>
            <person name="Mcdaniel S.F."/>
        </authorList>
    </citation>
    <scope>NUCLEOTIDE SEQUENCE</scope>
    <source>
        <strain evidence="2">R40</strain>
    </source>
</reference>
<dbReference type="Proteomes" id="UP000822688">
    <property type="component" value="Chromosome 3"/>
</dbReference>